<name>A0A7C8LI14_9FIRM</name>
<comment type="subcellular location">
    <subcellularLocation>
        <location evidence="1">Cell inner membrane</location>
        <topology evidence="1">Multi-pass membrane protein</topology>
    </subcellularLocation>
</comment>
<feature type="transmembrane region" description="Helical" evidence="9">
    <location>
        <begin position="12"/>
        <end position="32"/>
    </location>
</feature>
<feature type="transmembrane region" description="Helical" evidence="9">
    <location>
        <begin position="47"/>
        <end position="65"/>
    </location>
</feature>
<evidence type="ECO:0000256" key="6">
    <source>
        <dbReference type="ARBA" id="ARBA00022989"/>
    </source>
</evidence>
<keyword evidence="4" id="KW-0997">Cell inner membrane</keyword>
<evidence type="ECO:0000313" key="12">
    <source>
        <dbReference type="Proteomes" id="UP000483018"/>
    </source>
</evidence>
<accession>A0A7C8LI14</accession>
<dbReference type="RefSeq" id="WP_158740231.1">
    <property type="nucleotide sequence ID" value="NZ_WSLF01000005.1"/>
</dbReference>
<dbReference type="GO" id="GO:0022857">
    <property type="term" value="F:transmembrane transporter activity"/>
    <property type="evidence" value="ECO:0007669"/>
    <property type="project" value="TreeGrafter"/>
</dbReference>
<evidence type="ECO:0000256" key="3">
    <source>
        <dbReference type="ARBA" id="ARBA00022475"/>
    </source>
</evidence>
<dbReference type="Proteomes" id="UP000483018">
    <property type="component" value="Unassembled WGS sequence"/>
</dbReference>
<keyword evidence="5 9" id="KW-0812">Transmembrane</keyword>
<evidence type="ECO:0000256" key="9">
    <source>
        <dbReference type="SAM" id="Phobius"/>
    </source>
</evidence>
<keyword evidence="7 9" id="KW-0472">Membrane</keyword>
<evidence type="ECO:0000259" key="10">
    <source>
        <dbReference type="Pfam" id="PF04290"/>
    </source>
</evidence>
<dbReference type="Pfam" id="PF04290">
    <property type="entry name" value="DctQ"/>
    <property type="match status" value="1"/>
</dbReference>
<evidence type="ECO:0000256" key="1">
    <source>
        <dbReference type="ARBA" id="ARBA00004429"/>
    </source>
</evidence>
<dbReference type="EMBL" id="WSLF01000005">
    <property type="protein sequence ID" value="KAE9634502.1"/>
    <property type="molecule type" value="Genomic_DNA"/>
</dbReference>
<dbReference type="OrthoDB" id="9814265at2"/>
<evidence type="ECO:0000256" key="4">
    <source>
        <dbReference type="ARBA" id="ARBA00022519"/>
    </source>
</evidence>
<dbReference type="GO" id="GO:0005886">
    <property type="term" value="C:plasma membrane"/>
    <property type="evidence" value="ECO:0007669"/>
    <property type="project" value="UniProtKB-SubCell"/>
</dbReference>
<evidence type="ECO:0000256" key="8">
    <source>
        <dbReference type="ARBA" id="ARBA00038436"/>
    </source>
</evidence>
<proteinExistence type="inferred from homology"/>
<dbReference type="GO" id="GO:0015740">
    <property type="term" value="P:C4-dicarboxylate transport"/>
    <property type="evidence" value="ECO:0007669"/>
    <property type="project" value="TreeGrafter"/>
</dbReference>
<feature type="domain" description="Tripartite ATP-independent periplasmic transporters DctQ component" evidence="10">
    <location>
        <begin position="24"/>
        <end position="152"/>
    </location>
</feature>
<keyword evidence="6 9" id="KW-1133">Transmembrane helix</keyword>
<dbReference type="AlphaFoldDB" id="A0A7C8LI14"/>
<dbReference type="InterPro" id="IPR055348">
    <property type="entry name" value="DctQ"/>
</dbReference>
<feature type="transmembrane region" description="Helical" evidence="9">
    <location>
        <begin position="128"/>
        <end position="152"/>
    </location>
</feature>
<evidence type="ECO:0000256" key="7">
    <source>
        <dbReference type="ARBA" id="ARBA00023136"/>
    </source>
</evidence>
<feature type="transmembrane region" description="Helical" evidence="9">
    <location>
        <begin position="86"/>
        <end position="108"/>
    </location>
</feature>
<keyword evidence="2" id="KW-0813">Transport</keyword>
<organism evidence="11 12">
    <name type="scientific">Defluviitalea raffinosedens</name>
    <dbReference type="NCBI Taxonomy" id="1450156"/>
    <lineage>
        <taxon>Bacteria</taxon>
        <taxon>Bacillati</taxon>
        <taxon>Bacillota</taxon>
        <taxon>Clostridia</taxon>
        <taxon>Lachnospirales</taxon>
        <taxon>Defluviitaleaceae</taxon>
        <taxon>Defluviitalea</taxon>
    </lineage>
</organism>
<keyword evidence="3" id="KW-1003">Cell membrane</keyword>
<dbReference type="InterPro" id="IPR007387">
    <property type="entry name" value="TRAP_DctQ"/>
</dbReference>
<keyword evidence="12" id="KW-1185">Reference proteome</keyword>
<evidence type="ECO:0000256" key="5">
    <source>
        <dbReference type="ARBA" id="ARBA00022692"/>
    </source>
</evidence>
<evidence type="ECO:0000256" key="2">
    <source>
        <dbReference type="ARBA" id="ARBA00022448"/>
    </source>
</evidence>
<sequence length="159" mass="18160">MKKFVKVYNDIMTYIALVCLLGFVISVLIQVFSRTFLPFFPSWTEEAARYLFIYMVAFGGSVAVRKNEYVGVEILSDMLPEKAQRILKIAILIALAVFSGYVLINSTMGFALIKYRMVSTAMQIPMQYVYGSLLVFFGLLVFSYILEIILVLTKQDTRE</sequence>
<dbReference type="PANTHER" id="PTHR35011:SF2">
    <property type="entry name" value="2,3-DIKETO-L-GULONATE TRAP TRANSPORTER SMALL PERMEASE PROTEIN YIAM"/>
    <property type="match status" value="1"/>
</dbReference>
<comment type="caution">
    <text evidence="11">The sequence shown here is derived from an EMBL/GenBank/DDBJ whole genome shotgun (WGS) entry which is preliminary data.</text>
</comment>
<gene>
    <name evidence="11" type="ORF">GND95_07475</name>
</gene>
<dbReference type="PANTHER" id="PTHR35011">
    <property type="entry name" value="2,3-DIKETO-L-GULONATE TRAP TRANSPORTER SMALL PERMEASE PROTEIN YIAM"/>
    <property type="match status" value="1"/>
</dbReference>
<evidence type="ECO:0000313" key="11">
    <source>
        <dbReference type="EMBL" id="KAE9634502.1"/>
    </source>
</evidence>
<comment type="similarity">
    <text evidence="8">Belongs to the TRAP transporter small permease family.</text>
</comment>
<protein>
    <submittedName>
        <fullName evidence="11">TRAP transporter small permease subunit</fullName>
    </submittedName>
</protein>
<reference evidence="11 12" key="1">
    <citation type="submission" date="2019-12" db="EMBL/GenBank/DDBJ databases">
        <title>Defluviitalea raffinosedens, isolated from a biogas fermenter, genome sequencing and characterization.</title>
        <authorList>
            <person name="Rettenmaier R."/>
            <person name="Schneider M."/>
            <person name="Neuhaus K."/>
            <person name="Liebl W."/>
            <person name="Zverlov V."/>
        </authorList>
    </citation>
    <scope>NUCLEOTIDE SEQUENCE [LARGE SCALE GENOMIC DNA]</scope>
    <source>
        <strain evidence="11 12">249c-K6</strain>
    </source>
</reference>